<feature type="region of interest" description="Disordered" evidence="1">
    <location>
        <begin position="338"/>
        <end position="361"/>
    </location>
</feature>
<evidence type="ECO:0000313" key="3">
    <source>
        <dbReference type="EMBL" id="GGF22729.1"/>
    </source>
</evidence>
<feature type="transmembrane region" description="Helical" evidence="2">
    <location>
        <begin position="31"/>
        <end position="52"/>
    </location>
</feature>
<feature type="transmembrane region" description="Helical" evidence="2">
    <location>
        <begin position="161"/>
        <end position="184"/>
    </location>
</feature>
<proteinExistence type="predicted"/>
<comment type="caution">
    <text evidence="3">The sequence shown here is derived from an EMBL/GenBank/DDBJ whole genome shotgun (WGS) entry which is preliminary data.</text>
</comment>
<dbReference type="Proteomes" id="UP000632454">
    <property type="component" value="Unassembled WGS sequence"/>
</dbReference>
<gene>
    <name evidence="3" type="ORF">GCM10007298_18370</name>
</gene>
<evidence type="ECO:0000256" key="1">
    <source>
        <dbReference type="SAM" id="MobiDB-lite"/>
    </source>
</evidence>
<feature type="transmembrane region" description="Helical" evidence="2">
    <location>
        <begin position="110"/>
        <end position="129"/>
    </location>
</feature>
<keyword evidence="2" id="KW-1133">Transmembrane helix</keyword>
<reference evidence="4" key="1">
    <citation type="journal article" date="2019" name="Int. J. Syst. Evol. Microbiol.">
        <title>The Global Catalogue of Microorganisms (GCM) 10K type strain sequencing project: providing services to taxonomists for standard genome sequencing and annotation.</title>
        <authorList>
            <consortium name="The Broad Institute Genomics Platform"/>
            <consortium name="The Broad Institute Genome Sequencing Center for Infectious Disease"/>
            <person name="Wu L."/>
            <person name="Ma J."/>
        </authorList>
    </citation>
    <scope>NUCLEOTIDE SEQUENCE [LARGE SCALE GENOMIC DNA]</scope>
    <source>
        <strain evidence="4">CCM 7855</strain>
    </source>
</reference>
<dbReference type="RefSeq" id="WP_188488934.1">
    <property type="nucleotide sequence ID" value="NZ_BMCS01000001.1"/>
</dbReference>
<accession>A0ABQ1UQL1</accession>
<feature type="transmembrane region" description="Helical" evidence="2">
    <location>
        <begin position="58"/>
        <end position="78"/>
    </location>
</feature>
<keyword evidence="2" id="KW-0472">Membrane</keyword>
<feature type="transmembrane region" description="Helical" evidence="2">
    <location>
        <begin position="85"/>
        <end position="104"/>
    </location>
</feature>
<dbReference type="EMBL" id="BMCS01000001">
    <property type="protein sequence ID" value="GGF22729.1"/>
    <property type="molecule type" value="Genomic_DNA"/>
</dbReference>
<keyword evidence="4" id="KW-1185">Reference proteome</keyword>
<keyword evidence="2" id="KW-0812">Transmembrane</keyword>
<protein>
    <submittedName>
        <fullName evidence="3">Uncharacterized protein</fullName>
    </submittedName>
</protein>
<evidence type="ECO:0000256" key="2">
    <source>
        <dbReference type="SAM" id="Phobius"/>
    </source>
</evidence>
<sequence>MSSRATDESFAVSSVDSGPRDVRALLGMHTVGARFVLAAYVACMAYVCLTSTEGISSIWPPIVAIVALAGAAIALISAPGDPLPLRWATLIAATCPLTAGLTLWVTPSPFAVSTQGWAHGATTVLLCFLCVRGRTLFAWLGLLGNLAAHSAWSVVHGTGLFGGAATVLIDVGPVAIGAVFALTIRPAARNVFELRAAGAQQVAALAARNAAAAERDQQLAELDGLARPMLDRIASGVELSADERATCELLEAHLRDRLRAPGLVTPDIADAARSARARGVEVILIDDRAADPLPDRARADINAEIVTTLARARNGDVRVRLLPAHRAAAASIYSRGADGTDRREFDHTGAEMSTERTVVDD</sequence>
<evidence type="ECO:0000313" key="4">
    <source>
        <dbReference type="Proteomes" id="UP000632454"/>
    </source>
</evidence>
<organism evidence="3 4">
    <name type="scientific">Williamsia phyllosphaerae</name>
    <dbReference type="NCBI Taxonomy" id="885042"/>
    <lineage>
        <taxon>Bacteria</taxon>
        <taxon>Bacillati</taxon>
        <taxon>Actinomycetota</taxon>
        <taxon>Actinomycetes</taxon>
        <taxon>Mycobacteriales</taxon>
        <taxon>Nocardiaceae</taxon>
        <taxon>Williamsia</taxon>
    </lineage>
</organism>
<name>A0ABQ1UQL1_9NOCA</name>